<dbReference type="AlphaFoldDB" id="A0A9N9U6G0"/>
<dbReference type="OrthoDB" id="10405641at2759"/>
<keyword evidence="1" id="KW-0732">Signal</keyword>
<keyword evidence="3" id="KW-1185">Reference proteome</keyword>
<feature type="chain" id="PRO_5040382742" evidence="1">
    <location>
        <begin position="20"/>
        <end position="90"/>
    </location>
</feature>
<accession>A0A9N9U6G0</accession>
<evidence type="ECO:0000313" key="2">
    <source>
        <dbReference type="EMBL" id="CAG9976200.1"/>
    </source>
</evidence>
<evidence type="ECO:0000313" key="3">
    <source>
        <dbReference type="Proteomes" id="UP000754883"/>
    </source>
</evidence>
<comment type="caution">
    <text evidence="2">The sequence shown here is derived from an EMBL/GenBank/DDBJ whole genome shotgun (WGS) entry which is preliminary data.</text>
</comment>
<dbReference type="EMBL" id="CABFNO020001273">
    <property type="protein sequence ID" value="CAG9976200.1"/>
    <property type="molecule type" value="Genomic_DNA"/>
</dbReference>
<name>A0A9N9U6G0_9HYPO</name>
<organism evidence="2 3">
    <name type="scientific">Clonostachys byssicola</name>
    <dbReference type="NCBI Taxonomy" id="160290"/>
    <lineage>
        <taxon>Eukaryota</taxon>
        <taxon>Fungi</taxon>
        <taxon>Dikarya</taxon>
        <taxon>Ascomycota</taxon>
        <taxon>Pezizomycotina</taxon>
        <taxon>Sordariomycetes</taxon>
        <taxon>Hypocreomycetidae</taxon>
        <taxon>Hypocreales</taxon>
        <taxon>Bionectriaceae</taxon>
        <taxon>Clonostachys</taxon>
    </lineage>
</organism>
<gene>
    <name evidence="2" type="ORF">CBYS24578_00014106</name>
</gene>
<sequence>MRVIQMITFLFAVSGFTAAQSTDENGLSRRQLAEAAREKFLAARDDYLAARDEYLAVRDLTPRATGPAPVSISFRKKPGCREFGGKVRCI</sequence>
<protein>
    <submittedName>
        <fullName evidence="2">Uncharacterized protein</fullName>
    </submittedName>
</protein>
<feature type="signal peptide" evidence="1">
    <location>
        <begin position="1"/>
        <end position="19"/>
    </location>
</feature>
<dbReference type="Proteomes" id="UP000754883">
    <property type="component" value="Unassembled WGS sequence"/>
</dbReference>
<evidence type="ECO:0000256" key="1">
    <source>
        <dbReference type="SAM" id="SignalP"/>
    </source>
</evidence>
<reference evidence="2" key="1">
    <citation type="submission" date="2021-10" db="EMBL/GenBank/DDBJ databases">
        <authorList>
            <person name="Piombo E."/>
        </authorList>
    </citation>
    <scope>NUCLEOTIDE SEQUENCE</scope>
</reference>
<proteinExistence type="predicted"/>